<protein>
    <recommendedName>
        <fullName evidence="4">RING-type E3 ubiquitin transferase</fullName>
        <ecNumber evidence="4">2.3.2.27</ecNumber>
    </recommendedName>
</protein>
<dbReference type="SUPFAM" id="SSF57850">
    <property type="entry name" value="RING/U-box"/>
    <property type="match status" value="1"/>
</dbReference>
<dbReference type="InterPro" id="IPR021319">
    <property type="entry name" value="DUF2921"/>
</dbReference>
<dbReference type="EC" id="2.3.2.27" evidence="4"/>
<evidence type="ECO:0000256" key="14">
    <source>
        <dbReference type="SAM" id="MobiDB-lite"/>
    </source>
</evidence>
<evidence type="ECO:0000256" key="1">
    <source>
        <dbReference type="ARBA" id="ARBA00000900"/>
    </source>
</evidence>
<dbReference type="GO" id="GO:0044695">
    <property type="term" value="C:Dsc E3 ubiquitin ligase complex"/>
    <property type="evidence" value="ECO:0007669"/>
    <property type="project" value="TreeGrafter"/>
</dbReference>
<keyword evidence="11" id="KW-0862">Zinc</keyword>
<dbReference type="SMART" id="SM00184">
    <property type="entry name" value="RING"/>
    <property type="match status" value="1"/>
</dbReference>
<evidence type="ECO:0000256" key="11">
    <source>
        <dbReference type="ARBA" id="ARBA00022833"/>
    </source>
</evidence>
<dbReference type="PANTHER" id="PTHR22763:SF162">
    <property type="entry name" value="TRANSMEMBRANE E3 UBIQUITIN-PROTEIN LIGASE 1"/>
    <property type="match status" value="1"/>
</dbReference>
<evidence type="ECO:0000256" key="13">
    <source>
        <dbReference type="ARBA" id="ARBA00023136"/>
    </source>
</evidence>
<dbReference type="PANTHER" id="PTHR22763">
    <property type="entry name" value="RING ZINC FINGER PROTEIN"/>
    <property type="match status" value="1"/>
</dbReference>
<dbReference type="InterPro" id="IPR001841">
    <property type="entry name" value="Znf_RING"/>
</dbReference>
<dbReference type="GO" id="GO:0061630">
    <property type="term" value="F:ubiquitin protein ligase activity"/>
    <property type="evidence" value="ECO:0007669"/>
    <property type="project" value="UniProtKB-EC"/>
</dbReference>
<keyword evidence="5" id="KW-0808">Transferase</keyword>
<dbReference type="STRING" id="1295533.A0A1E3HEE3"/>
<feature type="domain" description="RING-type" evidence="17">
    <location>
        <begin position="618"/>
        <end position="715"/>
    </location>
</feature>
<evidence type="ECO:0000256" key="16">
    <source>
        <dbReference type="SAM" id="SignalP"/>
    </source>
</evidence>
<dbReference type="Gene3D" id="3.30.40.10">
    <property type="entry name" value="Zinc/RING finger domain, C3HC4 (zinc finger)"/>
    <property type="match status" value="1"/>
</dbReference>
<feature type="compositionally biased region" description="Basic and acidic residues" evidence="14">
    <location>
        <begin position="669"/>
        <end position="686"/>
    </location>
</feature>
<dbReference type="Proteomes" id="UP000094065">
    <property type="component" value="Unassembled WGS sequence"/>
</dbReference>
<dbReference type="GeneID" id="30158344"/>
<feature type="chain" id="PRO_5009129112" description="RING-type E3 ubiquitin transferase" evidence="16">
    <location>
        <begin position="21"/>
        <end position="723"/>
    </location>
</feature>
<accession>A0A1E3HEE3</accession>
<keyword evidence="10" id="KW-0833">Ubl conjugation pathway</keyword>
<dbReference type="GO" id="GO:0008270">
    <property type="term" value="F:zinc ion binding"/>
    <property type="evidence" value="ECO:0007669"/>
    <property type="project" value="UniProtKB-KW"/>
</dbReference>
<feature type="region of interest" description="Disordered" evidence="14">
    <location>
        <begin position="638"/>
        <end position="686"/>
    </location>
</feature>
<sequence>MIKLSLIPLFLFAFTGLASSAPDGNLSPTSDEAKEVAQHWLESFADGLKQSGAKDVKVGKIGIEDEVPLLSPSSILPPSFRHDPAGQIFARNITGRYRGAQVHPLSLSSPPARTQHSSYWSSLNPPFNTNLPITPPDDDQKPADKWRWQDTTRLDMSFIETAPIGINHIKASSGESPFYSWGTGDWLFAEGSLTLTSASPALLGLWNNEDVVRYDFYGMHYIPNGTINLYALPRGKHILPITSKVPDWGQGNILDGLVTDLSEKMDVKKQLAWYSHVWFNTPFDIEEKGLVTECPLSIHITFPPSADLAKSNITSTNTDYVLSSPRLAGVAIAEGCGWALGFEGGGFFEPTSFIRYQNVFLIITYLVAGLKPFIRAPGTIVASVPTLTTWFMLLADCLVMLHAGGHGIREKIGKEEVMVVMIYLASQCCVTLFEYNEFCAGYWPHVRVVPSPLGLLLGLLRRREEGRHNRPWVLPRRVFFQWLIVLLPLFWVTFPYIFSPRIFPLVLFAASSFWTPSILSSAFTGVTYRWNWQFVLGQTIVRSGLLLYMFAWEKNPFLTRRKKWVWIIVSWQVGQIWVLYQQTRRRPDFFLPKSMALPRHNYQPTTVPALLEEKDYECPICYEIVYLPAQAITPMPSSEQQANEALALSKEGQGEENAQVATGEGEPEVALRERGPGQEGEEKGERDYAITPCNHVYHMSCMKEVMKVHSLCPLCQAAWPSVD</sequence>
<feature type="transmembrane region" description="Helical" evidence="15">
    <location>
        <begin position="534"/>
        <end position="552"/>
    </location>
</feature>
<dbReference type="InterPro" id="IPR013083">
    <property type="entry name" value="Znf_RING/FYVE/PHD"/>
</dbReference>
<feature type="transmembrane region" description="Helical" evidence="15">
    <location>
        <begin position="564"/>
        <end position="580"/>
    </location>
</feature>
<proteinExistence type="predicted"/>
<dbReference type="RefSeq" id="XP_018990484.1">
    <property type="nucleotide sequence ID" value="XM_019141677.1"/>
</dbReference>
<feature type="transmembrane region" description="Helical" evidence="15">
    <location>
        <begin position="480"/>
        <end position="499"/>
    </location>
</feature>
<keyword evidence="9" id="KW-0863">Zinc-finger</keyword>
<keyword evidence="8 16" id="KW-0732">Signal</keyword>
<keyword evidence="19" id="KW-1185">Reference proteome</keyword>
<evidence type="ECO:0000256" key="9">
    <source>
        <dbReference type="ARBA" id="ARBA00022771"/>
    </source>
</evidence>
<evidence type="ECO:0000256" key="5">
    <source>
        <dbReference type="ARBA" id="ARBA00022679"/>
    </source>
</evidence>
<gene>
    <name evidence="18" type="ORF">L202_07035</name>
</gene>
<keyword evidence="7" id="KW-0479">Metal-binding</keyword>
<evidence type="ECO:0000256" key="4">
    <source>
        <dbReference type="ARBA" id="ARBA00012483"/>
    </source>
</evidence>
<dbReference type="OrthoDB" id="9984778at2759"/>
<evidence type="ECO:0000259" key="17">
    <source>
        <dbReference type="SMART" id="SM00184"/>
    </source>
</evidence>
<dbReference type="Pfam" id="PF13639">
    <property type="entry name" value="zf-RING_2"/>
    <property type="match status" value="1"/>
</dbReference>
<organism evidence="18 19">
    <name type="scientific">Cryptococcus amylolentus CBS 6039</name>
    <dbReference type="NCBI Taxonomy" id="1295533"/>
    <lineage>
        <taxon>Eukaryota</taxon>
        <taxon>Fungi</taxon>
        <taxon>Dikarya</taxon>
        <taxon>Basidiomycota</taxon>
        <taxon>Agaricomycotina</taxon>
        <taxon>Tremellomycetes</taxon>
        <taxon>Tremellales</taxon>
        <taxon>Cryptococcaceae</taxon>
        <taxon>Cryptococcus</taxon>
    </lineage>
</organism>
<evidence type="ECO:0000256" key="10">
    <source>
        <dbReference type="ARBA" id="ARBA00022786"/>
    </source>
</evidence>
<dbReference type="EMBL" id="AWGJ01000011">
    <property type="protein sequence ID" value="ODN74703.1"/>
    <property type="molecule type" value="Genomic_DNA"/>
</dbReference>
<evidence type="ECO:0000256" key="6">
    <source>
        <dbReference type="ARBA" id="ARBA00022692"/>
    </source>
</evidence>
<evidence type="ECO:0000313" key="19">
    <source>
        <dbReference type="Proteomes" id="UP000094065"/>
    </source>
</evidence>
<reference evidence="18 19" key="1">
    <citation type="submission" date="2016-06" db="EMBL/GenBank/DDBJ databases">
        <title>Evolution of pathogenesis and genome organization in the Tremellales.</title>
        <authorList>
            <person name="Cuomo C."/>
            <person name="Litvintseva A."/>
            <person name="Heitman J."/>
            <person name="Chen Y."/>
            <person name="Sun S."/>
            <person name="Springer D."/>
            <person name="Dromer F."/>
            <person name="Young S."/>
            <person name="Zeng Q."/>
            <person name="Chapman S."/>
            <person name="Gujja S."/>
            <person name="Saif S."/>
            <person name="Birren B."/>
        </authorList>
    </citation>
    <scope>NUCLEOTIDE SEQUENCE [LARGE SCALE GENOMIC DNA]</scope>
    <source>
        <strain evidence="18 19">CBS 6039</strain>
    </source>
</reference>
<name>A0A1E3HEE3_9TREE</name>
<keyword evidence="13 15" id="KW-0472">Membrane</keyword>
<evidence type="ECO:0000256" key="15">
    <source>
        <dbReference type="SAM" id="Phobius"/>
    </source>
</evidence>
<evidence type="ECO:0000256" key="7">
    <source>
        <dbReference type="ARBA" id="ARBA00022723"/>
    </source>
</evidence>
<evidence type="ECO:0000313" key="18">
    <source>
        <dbReference type="EMBL" id="ODN74703.1"/>
    </source>
</evidence>
<keyword evidence="12 15" id="KW-1133">Transmembrane helix</keyword>
<dbReference type="AlphaFoldDB" id="A0A1E3HEE3"/>
<evidence type="ECO:0000256" key="3">
    <source>
        <dbReference type="ARBA" id="ARBA00004906"/>
    </source>
</evidence>
<evidence type="ECO:0000256" key="8">
    <source>
        <dbReference type="ARBA" id="ARBA00022729"/>
    </source>
</evidence>
<comment type="pathway">
    <text evidence="3">Protein modification; protein ubiquitination.</text>
</comment>
<dbReference type="GO" id="GO:0043161">
    <property type="term" value="P:proteasome-mediated ubiquitin-dependent protein catabolic process"/>
    <property type="evidence" value="ECO:0007669"/>
    <property type="project" value="TreeGrafter"/>
</dbReference>
<dbReference type="Pfam" id="PF11145">
    <property type="entry name" value="DUF2921"/>
    <property type="match status" value="1"/>
</dbReference>
<evidence type="ECO:0000256" key="2">
    <source>
        <dbReference type="ARBA" id="ARBA00004127"/>
    </source>
</evidence>
<keyword evidence="6 15" id="KW-0812">Transmembrane</keyword>
<comment type="caution">
    <text evidence="18">The sequence shown here is derived from an EMBL/GenBank/DDBJ whole genome shotgun (WGS) entry which is preliminary data.</text>
</comment>
<dbReference type="GO" id="GO:0012505">
    <property type="term" value="C:endomembrane system"/>
    <property type="evidence" value="ECO:0007669"/>
    <property type="project" value="UniProtKB-SubCell"/>
</dbReference>
<evidence type="ECO:0000256" key="12">
    <source>
        <dbReference type="ARBA" id="ARBA00022989"/>
    </source>
</evidence>
<feature type="transmembrane region" description="Helical" evidence="15">
    <location>
        <begin position="505"/>
        <end position="527"/>
    </location>
</feature>
<comment type="subcellular location">
    <subcellularLocation>
        <location evidence="2">Endomembrane system</location>
        <topology evidence="2">Multi-pass membrane protein</topology>
    </subcellularLocation>
</comment>
<feature type="signal peptide" evidence="16">
    <location>
        <begin position="1"/>
        <end position="20"/>
    </location>
</feature>
<dbReference type="InterPro" id="IPR050731">
    <property type="entry name" value="HRD1_E3_ubiq-ligases"/>
</dbReference>
<comment type="catalytic activity">
    <reaction evidence="1">
        <text>S-ubiquitinyl-[E2 ubiquitin-conjugating enzyme]-L-cysteine + [acceptor protein]-L-lysine = [E2 ubiquitin-conjugating enzyme]-L-cysteine + N(6)-ubiquitinyl-[acceptor protein]-L-lysine.</text>
        <dbReference type="EC" id="2.3.2.27"/>
    </reaction>
</comment>